<dbReference type="AlphaFoldDB" id="A0AA43AYL9"/>
<evidence type="ECO:0000256" key="1">
    <source>
        <dbReference type="SAM" id="MobiDB-lite"/>
    </source>
</evidence>
<evidence type="ECO:0000313" key="3">
    <source>
        <dbReference type="Proteomes" id="UP001161294"/>
    </source>
</evidence>
<evidence type="ECO:0000313" key="2">
    <source>
        <dbReference type="EMBL" id="MDH2006774.1"/>
    </source>
</evidence>
<feature type="region of interest" description="Disordered" evidence="1">
    <location>
        <begin position="51"/>
        <end position="71"/>
    </location>
</feature>
<dbReference type="RefSeq" id="WP_209423740.1">
    <property type="nucleotide sequence ID" value="NZ_JAOCIA010000035.1"/>
</dbReference>
<reference evidence="2" key="1">
    <citation type="submission" date="2022-09" db="EMBL/GenBank/DDBJ databases">
        <title>Intensive care unit water sources are persistently colonized with multi-drug resistant bacteria and are the site of extensive horizontal gene transfer of antibiotic resistance genes.</title>
        <authorList>
            <person name="Diorio-Toth L."/>
        </authorList>
    </citation>
    <scope>NUCLEOTIDE SEQUENCE</scope>
    <source>
        <strain evidence="2">GD03686</strain>
    </source>
</reference>
<feature type="compositionally biased region" description="Basic and acidic residues" evidence="1">
    <location>
        <begin position="54"/>
        <end position="71"/>
    </location>
</feature>
<accession>A0AA43AYL9</accession>
<sequence length="71" mass="8503">MAFYENQSDMFKQRAEKCKRDGDRLYAQAMEAKDRGDKEKHKELMAQAQYQYKQQKENEAKAKEHAGKTWK</sequence>
<proteinExistence type="predicted"/>
<organism evidence="2 3">
    <name type="scientific">Comamonas aquatica</name>
    <dbReference type="NCBI Taxonomy" id="225991"/>
    <lineage>
        <taxon>Bacteria</taxon>
        <taxon>Pseudomonadati</taxon>
        <taxon>Pseudomonadota</taxon>
        <taxon>Betaproteobacteria</taxon>
        <taxon>Burkholderiales</taxon>
        <taxon>Comamonadaceae</taxon>
        <taxon>Comamonas</taxon>
    </lineage>
</organism>
<dbReference type="EMBL" id="JAOCJW010000033">
    <property type="protein sequence ID" value="MDH2006774.1"/>
    <property type="molecule type" value="Genomic_DNA"/>
</dbReference>
<name>A0AA43AYL9_9BURK</name>
<protein>
    <submittedName>
        <fullName evidence="2">Uncharacterized protein</fullName>
    </submittedName>
</protein>
<comment type="caution">
    <text evidence="2">The sequence shown here is derived from an EMBL/GenBank/DDBJ whole genome shotgun (WGS) entry which is preliminary data.</text>
</comment>
<gene>
    <name evidence="2" type="ORF">N5J23_14675</name>
</gene>
<dbReference type="Proteomes" id="UP001161294">
    <property type="component" value="Unassembled WGS sequence"/>
</dbReference>